<dbReference type="Pfam" id="PF13417">
    <property type="entry name" value="GST_N_3"/>
    <property type="match status" value="1"/>
</dbReference>
<dbReference type="Gene3D" id="3.40.30.10">
    <property type="entry name" value="Glutaredoxin"/>
    <property type="match status" value="1"/>
</dbReference>
<dbReference type="InterPro" id="IPR004045">
    <property type="entry name" value="Glutathione_S-Trfase_N"/>
</dbReference>
<dbReference type="InterPro" id="IPR036282">
    <property type="entry name" value="Glutathione-S-Trfase_C_sf"/>
</dbReference>
<reference evidence="2 3" key="1">
    <citation type="submission" date="2019-07" db="EMBL/GenBank/DDBJ databases">
        <authorList>
            <person name="Yang M."/>
            <person name="Zhao D."/>
            <person name="Xiang H."/>
        </authorList>
    </citation>
    <scope>NUCLEOTIDE SEQUENCE [LARGE SCALE GENOMIC DNA]</scope>
    <source>
        <strain evidence="2 3">IM1326</strain>
    </source>
</reference>
<dbReference type="PROSITE" id="PS50404">
    <property type="entry name" value="GST_NTER"/>
    <property type="match status" value="1"/>
</dbReference>
<comment type="caution">
    <text evidence="2">The sequence shown here is derived from an EMBL/GenBank/DDBJ whole genome shotgun (WGS) entry which is preliminary data.</text>
</comment>
<dbReference type="AlphaFoldDB" id="A0A552X1X2"/>
<evidence type="ECO:0000313" key="2">
    <source>
        <dbReference type="EMBL" id="TRW49050.1"/>
    </source>
</evidence>
<proteinExistence type="predicted"/>
<dbReference type="CDD" id="cd00570">
    <property type="entry name" value="GST_N_family"/>
    <property type="match status" value="1"/>
</dbReference>
<accession>A0A552X1X2</accession>
<gene>
    <name evidence="2" type="ORF">FM042_06725</name>
</gene>
<dbReference type="SUPFAM" id="SSF52833">
    <property type="entry name" value="Thioredoxin-like"/>
    <property type="match status" value="1"/>
</dbReference>
<sequence length="184" mass="20930">MRLFGSYTSPFVRHCRIAFAQVQLPFEFVETDYAQSAEGSPTQRVPFLRIDDQQLSDSTSILKFVREAQGHTFLPDLSECELYCLANTLLDTTINLFLLERDGLTLDAAPYLKRQFARILATLGLLEQQNWDNVPLDDGVLRLCCYLDWAIFRNRVDLSPYPKLLALLDHAKSDPDFAATAPPQ</sequence>
<dbReference type="EMBL" id="VJWL01000002">
    <property type="protein sequence ID" value="TRW49050.1"/>
    <property type="molecule type" value="Genomic_DNA"/>
</dbReference>
<keyword evidence="2" id="KW-0808">Transferase</keyword>
<evidence type="ECO:0000313" key="3">
    <source>
        <dbReference type="Proteomes" id="UP000320359"/>
    </source>
</evidence>
<keyword evidence="3" id="KW-1185">Reference proteome</keyword>
<dbReference type="SUPFAM" id="SSF47616">
    <property type="entry name" value="GST C-terminal domain-like"/>
    <property type="match status" value="1"/>
</dbReference>
<dbReference type="Proteomes" id="UP000320359">
    <property type="component" value="Unassembled WGS sequence"/>
</dbReference>
<organism evidence="2 3">
    <name type="scientific">Aliidiomarina halalkaliphila</name>
    <dbReference type="NCBI Taxonomy" id="2593535"/>
    <lineage>
        <taxon>Bacteria</taxon>
        <taxon>Pseudomonadati</taxon>
        <taxon>Pseudomonadota</taxon>
        <taxon>Gammaproteobacteria</taxon>
        <taxon>Alteromonadales</taxon>
        <taxon>Idiomarinaceae</taxon>
        <taxon>Aliidiomarina</taxon>
    </lineage>
</organism>
<protein>
    <submittedName>
        <fullName evidence="2">Glutathione S-transferase</fullName>
    </submittedName>
</protein>
<dbReference type="InterPro" id="IPR036249">
    <property type="entry name" value="Thioredoxin-like_sf"/>
</dbReference>
<name>A0A552X1X2_9GAMM</name>
<evidence type="ECO:0000259" key="1">
    <source>
        <dbReference type="PROSITE" id="PS50404"/>
    </source>
</evidence>
<dbReference type="OrthoDB" id="8634103at2"/>
<dbReference type="GO" id="GO:0016740">
    <property type="term" value="F:transferase activity"/>
    <property type="evidence" value="ECO:0007669"/>
    <property type="project" value="UniProtKB-KW"/>
</dbReference>
<feature type="domain" description="GST N-terminal" evidence="1">
    <location>
        <begin position="1"/>
        <end position="73"/>
    </location>
</feature>
<dbReference type="Gene3D" id="1.20.1050.10">
    <property type="match status" value="1"/>
</dbReference>